<dbReference type="EMBL" id="CM045763">
    <property type="protein sequence ID" value="KAI8022236.1"/>
    <property type="molecule type" value="Genomic_DNA"/>
</dbReference>
<evidence type="ECO:0000313" key="1">
    <source>
        <dbReference type="EMBL" id="KAI8022236.1"/>
    </source>
</evidence>
<gene>
    <name evidence="1" type="ORF">LOK49_LG03G03838</name>
</gene>
<sequence length="154" mass="17463">MPSLHTDSSSVLDTGQLGRPFHRCPHEGHSHQAQVRCRMCLRFHRHLQPRICSKDVFHIIRGNTSMSLERLDVGALVSHAFELESEVQALFYGALAVITFCIPIKAALQKAYSTPILPLDILADKPPVKKFEWDKLGVHMPEVSELMSYMLQME</sequence>
<organism evidence="1 2">
    <name type="scientific">Camellia lanceoleosa</name>
    <dbReference type="NCBI Taxonomy" id="1840588"/>
    <lineage>
        <taxon>Eukaryota</taxon>
        <taxon>Viridiplantae</taxon>
        <taxon>Streptophyta</taxon>
        <taxon>Embryophyta</taxon>
        <taxon>Tracheophyta</taxon>
        <taxon>Spermatophyta</taxon>
        <taxon>Magnoliopsida</taxon>
        <taxon>eudicotyledons</taxon>
        <taxon>Gunneridae</taxon>
        <taxon>Pentapetalae</taxon>
        <taxon>asterids</taxon>
        <taxon>Ericales</taxon>
        <taxon>Theaceae</taxon>
        <taxon>Camellia</taxon>
    </lineage>
</organism>
<reference evidence="1 2" key="1">
    <citation type="journal article" date="2022" name="Plant J.">
        <title>Chromosome-level genome of Camellia lanceoleosa provides a valuable resource for understanding genome evolution and self-incompatibility.</title>
        <authorList>
            <person name="Gong W."/>
            <person name="Xiao S."/>
            <person name="Wang L."/>
            <person name="Liao Z."/>
            <person name="Chang Y."/>
            <person name="Mo W."/>
            <person name="Hu G."/>
            <person name="Li W."/>
            <person name="Zhao G."/>
            <person name="Zhu H."/>
            <person name="Hu X."/>
            <person name="Ji K."/>
            <person name="Xiang X."/>
            <person name="Song Q."/>
            <person name="Yuan D."/>
            <person name="Jin S."/>
            <person name="Zhang L."/>
        </authorList>
    </citation>
    <scope>NUCLEOTIDE SEQUENCE [LARGE SCALE GENOMIC DNA]</scope>
    <source>
        <strain evidence="1">SQ_2022a</strain>
    </source>
</reference>
<keyword evidence="2" id="KW-1185">Reference proteome</keyword>
<proteinExistence type="predicted"/>
<evidence type="ECO:0000313" key="2">
    <source>
        <dbReference type="Proteomes" id="UP001060215"/>
    </source>
</evidence>
<accession>A0ACC0IEV3</accession>
<name>A0ACC0IEV3_9ERIC</name>
<comment type="caution">
    <text evidence="1">The sequence shown here is derived from an EMBL/GenBank/DDBJ whole genome shotgun (WGS) entry which is preliminary data.</text>
</comment>
<protein>
    <submittedName>
        <fullName evidence="1">Uncharacterized protein</fullName>
    </submittedName>
</protein>
<dbReference type="Proteomes" id="UP001060215">
    <property type="component" value="Chromosome 6"/>
</dbReference>